<organism evidence="2 3">
    <name type="scientific">Peronospora destructor</name>
    <dbReference type="NCBI Taxonomy" id="86335"/>
    <lineage>
        <taxon>Eukaryota</taxon>
        <taxon>Sar</taxon>
        <taxon>Stramenopiles</taxon>
        <taxon>Oomycota</taxon>
        <taxon>Peronosporomycetes</taxon>
        <taxon>Peronosporales</taxon>
        <taxon>Peronosporaceae</taxon>
        <taxon>Peronospora</taxon>
    </lineage>
</organism>
<feature type="compositionally biased region" description="Low complexity" evidence="1">
    <location>
        <begin position="434"/>
        <end position="443"/>
    </location>
</feature>
<evidence type="ECO:0000313" key="2">
    <source>
        <dbReference type="EMBL" id="CAI5711836.1"/>
    </source>
</evidence>
<name>A0AAV0T3N3_9STRA</name>
<dbReference type="InterPro" id="IPR015915">
    <property type="entry name" value="Kelch-typ_b-propeller"/>
</dbReference>
<sequence length="466" mass="50524">MTFLPPTSSVLLFGSADGNIFFEDIYLLGLTQYGGPYDRSRRVMIGRSSSRSGDEADDVQWKRLVYRGTRRLLANCRARPATCNDTNSQATDSEVERRPSTLLQSGGGIDYHTMHYVLSSADDETQGMRVLVIGNVVVASEEGAAQCGRGTQAQGSAANAAMAFHTLTLRVKELRVRQSLLEVQWEVRCVDIAMDGADIASDRSVATAAGFAGLTASDDGNTLFLFVVHSRWDSLAGATLGDRPSCRINHSLTFVTPCHLVLFWWARRAVRENELYICNVNTRTWRLVSGGQSENLGDSRRQSSQTFLKDKAPARRTAHATVLFHTDPAGPSASQKLLVFGGYAGLHQWLDDLYLLCLSQTILMHPPSSSISFSRSFSATHGWPTCKAAAPVALPAPHQPLQTRQSSQQIHLQEKSPQSASMLQKSAPSIEKPLQLATGLPATGAGGTGSPAVDAGVTEHQLPELE</sequence>
<dbReference type="EMBL" id="CANTFM010000113">
    <property type="protein sequence ID" value="CAI5711836.1"/>
    <property type="molecule type" value="Genomic_DNA"/>
</dbReference>
<reference evidence="2" key="1">
    <citation type="submission" date="2022-12" db="EMBL/GenBank/DDBJ databases">
        <authorList>
            <person name="Webb A."/>
        </authorList>
    </citation>
    <scope>NUCLEOTIDE SEQUENCE</scope>
    <source>
        <strain evidence="2">Pd1</strain>
    </source>
</reference>
<dbReference type="Gene3D" id="2.120.10.80">
    <property type="entry name" value="Kelch-type beta propeller"/>
    <property type="match status" value="1"/>
</dbReference>
<evidence type="ECO:0000256" key="1">
    <source>
        <dbReference type="SAM" id="MobiDB-lite"/>
    </source>
</evidence>
<gene>
    <name evidence="2" type="ORF">PDE001_LOCUS685</name>
</gene>
<feature type="compositionally biased region" description="Polar residues" evidence="1">
    <location>
        <begin position="400"/>
        <end position="427"/>
    </location>
</feature>
<dbReference type="Proteomes" id="UP001162029">
    <property type="component" value="Unassembled WGS sequence"/>
</dbReference>
<dbReference type="SUPFAM" id="SSF50965">
    <property type="entry name" value="Galactose oxidase, central domain"/>
    <property type="match status" value="1"/>
</dbReference>
<protein>
    <submittedName>
        <fullName evidence="2">Uncharacterized protein</fullName>
    </submittedName>
</protein>
<dbReference type="AlphaFoldDB" id="A0AAV0T3N3"/>
<accession>A0AAV0T3N3</accession>
<keyword evidence="3" id="KW-1185">Reference proteome</keyword>
<proteinExistence type="predicted"/>
<dbReference type="InterPro" id="IPR011043">
    <property type="entry name" value="Gal_Oxase/kelch_b-propeller"/>
</dbReference>
<feature type="region of interest" description="Disordered" evidence="1">
    <location>
        <begin position="398"/>
        <end position="466"/>
    </location>
</feature>
<evidence type="ECO:0000313" key="3">
    <source>
        <dbReference type="Proteomes" id="UP001162029"/>
    </source>
</evidence>
<comment type="caution">
    <text evidence="2">The sequence shown here is derived from an EMBL/GenBank/DDBJ whole genome shotgun (WGS) entry which is preliminary data.</text>
</comment>